<dbReference type="EMBL" id="GBXM01008408">
    <property type="protein sequence ID" value="JAI00170.1"/>
    <property type="molecule type" value="Transcribed_RNA"/>
</dbReference>
<evidence type="ECO:0000313" key="1">
    <source>
        <dbReference type="EMBL" id="JAI00170.1"/>
    </source>
</evidence>
<protein>
    <submittedName>
        <fullName evidence="1">Uncharacterized protein</fullName>
    </submittedName>
</protein>
<organism evidence="1">
    <name type="scientific">Anguilla anguilla</name>
    <name type="common">European freshwater eel</name>
    <name type="synonym">Muraena anguilla</name>
    <dbReference type="NCBI Taxonomy" id="7936"/>
    <lineage>
        <taxon>Eukaryota</taxon>
        <taxon>Metazoa</taxon>
        <taxon>Chordata</taxon>
        <taxon>Craniata</taxon>
        <taxon>Vertebrata</taxon>
        <taxon>Euteleostomi</taxon>
        <taxon>Actinopterygii</taxon>
        <taxon>Neopterygii</taxon>
        <taxon>Teleostei</taxon>
        <taxon>Anguilliformes</taxon>
        <taxon>Anguillidae</taxon>
        <taxon>Anguilla</taxon>
    </lineage>
</organism>
<sequence>MSLPGLILFWFKIILNHTIHSKVSERCAFFKTVWVQRLVFFFILPLKLIFRQQKWPVQLHRSPSRLKPRISNPPSVQEAVRLPMEVQTC</sequence>
<proteinExistence type="predicted"/>
<dbReference type="AlphaFoldDB" id="A0A0E9XBY3"/>
<reference evidence="1" key="2">
    <citation type="journal article" date="2015" name="Fish Shellfish Immunol.">
        <title>Early steps in the European eel (Anguilla anguilla)-Vibrio vulnificus interaction in the gills: Role of the RtxA13 toxin.</title>
        <authorList>
            <person name="Callol A."/>
            <person name="Pajuelo D."/>
            <person name="Ebbesson L."/>
            <person name="Teles M."/>
            <person name="MacKenzie S."/>
            <person name="Amaro C."/>
        </authorList>
    </citation>
    <scope>NUCLEOTIDE SEQUENCE</scope>
</reference>
<reference evidence="1" key="1">
    <citation type="submission" date="2014-11" db="EMBL/GenBank/DDBJ databases">
        <authorList>
            <person name="Amaro Gonzalez C."/>
        </authorList>
    </citation>
    <scope>NUCLEOTIDE SEQUENCE</scope>
</reference>
<name>A0A0E9XBY3_ANGAN</name>
<accession>A0A0E9XBY3</accession>